<keyword evidence="5" id="KW-0521">NADP</keyword>
<dbReference type="CDD" id="cd05304">
    <property type="entry name" value="Rubrum_tdh"/>
    <property type="match status" value="1"/>
</dbReference>
<dbReference type="Pfam" id="PF01262">
    <property type="entry name" value="AlaDh_PNT_C"/>
    <property type="match status" value="1"/>
</dbReference>
<reference evidence="14 15" key="1">
    <citation type="journal article" date="2012" name="Int. J. Syst. Evol. Microbiol.">
        <title>Flammeovirga pacifica sp. nov., isolated from deep-sea sediment.</title>
        <authorList>
            <person name="Xu H."/>
            <person name="Fu Y."/>
            <person name="Yang N."/>
            <person name="Ding Z."/>
            <person name="Lai Q."/>
            <person name="Zeng R."/>
        </authorList>
    </citation>
    <scope>NUCLEOTIDE SEQUENCE [LARGE SCALE GENOMIC DNA]</scope>
    <source>
        <strain evidence="15">DSM 24597 / LMG 26175 / WPAGA1</strain>
    </source>
</reference>
<comment type="catalytic activity">
    <reaction evidence="8">
        <text>NAD(+) + NADPH + H(+)(in) = NADH + NADP(+) + H(+)(out)</text>
        <dbReference type="Rhea" id="RHEA:47992"/>
        <dbReference type="ChEBI" id="CHEBI:15378"/>
        <dbReference type="ChEBI" id="CHEBI:57540"/>
        <dbReference type="ChEBI" id="CHEBI:57783"/>
        <dbReference type="ChEBI" id="CHEBI:57945"/>
        <dbReference type="ChEBI" id="CHEBI:58349"/>
        <dbReference type="EC" id="7.1.1.1"/>
    </reaction>
</comment>
<feature type="domain" description="Alanine dehydrogenase/pyridine nucleotide transhydrogenase NAD(H)-binding" evidence="12">
    <location>
        <begin position="144"/>
        <end position="308"/>
    </location>
</feature>
<feature type="domain" description="Alanine dehydrogenase/pyridine nucleotide transhydrogenase N-terminal" evidence="13">
    <location>
        <begin position="4"/>
        <end position="135"/>
    </location>
</feature>
<accession>A0A1S1Z301</accession>
<dbReference type="InterPro" id="IPR008143">
    <property type="entry name" value="Ala_DH/PNT_CS2"/>
</dbReference>
<dbReference type="InterPro" id="IPR007698">
    <property type="entry name" value="AlaDH/PNT_NAD(H)-bd"/>
</dbReference>
<dbReference type="RefSeq" id="WP_071397182.1">
    <property type="nucleotide sequence ID" value="NZ_JRYR02000001.1"/>
</dbReference>
<protein>
    <recommendedName>
        <fullName evidence="9">NAD(P) transhydrogenase subunit alpha part 1</fullName>
        <ecNumber evidence="3">7.1.1.1</ecNumber>
    </recommendedName>
    <alternativeName>
        <fullName evidence="11">Nicotinamide nucleotide transhydrogenase subunit alpha 1</fullName>
    </alternativeName>
    <alternativeName>
        <fullName evidence="10">Pyridine nucleotide transhydrogenase subunit alpha 1</fullName>
    </alternativeName>
</protein>
<keyword evidence="6" id="KW-1278">Translocase</keyword>
<dbReference type="SMART" id="SM01003">
    <property type="entry name" value="AlaDh_PNT_N"/>
    <property type="match status" value="1"/>
</dbReference>
<keyword evidence="15" id="KW-1185">Reference proteome</keyword>
<evidence type="ECO:0000259" key="12">
    <source>
        <dbReference type="SMART" id="SM01002"/>
    </source>
</evidence>
<organism evidence="14 15">
    <name type="scientific">Flammeovirga pacifica</name>
    <dbReference type="NCBI Taxonomy" id="915059"/>
    <lineage>
        <taxon>Bacteria</taxon>
        <taxon>Pseudomonadati</taxon>
        <taxon>Bacteroidota</taxon>
        <taxon>Cytophagia</taxon>
        <taxon>Cytophagales</taxon>
        <taxon>Flammeovirgaceae</taxon>
        <taxon>Flammeovirga</taxon>
    </lineage>
</organism>
<evidence type="ECO:0000256" key="7">
    <source>
        <dbReference type="ARBA" id="ARBA00023027"/>
    </source>
</evidence>
<gene>
    <name evidence="14" type="ORF">NH26_15310</name>
</gene>
<dbReference type="GO" id="GO:0005886">
    <property type="term" value="C:plasma membrane"/>
    <property type="evidence" value="ECO:0007669"/>
    <property type="project" value="TreeGrafter"/>
</dbReference>
<dbReference type="InterPro" id="IPR007886">
    <property type="entry name" value="AlaDH/PNT_N"/>
</dbReference>
<comment type="similarity">
    <text evidence="2">Belongs to the AlaDH/PNT family.</text>
</comment>
<dbReference type="NCBIfam" id="NF006942">
    <property type="entry name" value="PRK09424.1"/>
    <property type="match status" value="1"/>
</dbReference>
<dbReference type="STRING" id="915059.NH26_15310"/>
<sequence>MLFGILRENDQRVAITPELANKFISEGHQVCFEKGAGESAYFDDSTYTTIGAEEKSREEVLKSSNVLITISPLEENEVSQLQSGAFLFSSFQPFQDASICERYAKNNISAFSFDMIPRTTIAQSMDILSSMASISGYKAVLKATDYLPRYMPMLSTAAGTVPPSKVLIMGAGVAGLQAIATAKRLGAQVEAFDTRAAAKEEVQSLGAKFVEVEGATDDTNAGGYAVEQTEEYKKRQAELIAQKVEKADVVITTAQLRGRPAPTLITEDAVKTMKPGSVIVDLASSTGGNCAVTEDDKVVKKHGVTIIGNSNLAAEISEQASVLYSKNIQNYLKLMLTPEGLNFDFSDVIILQSCIVYKGEVVYGNEDKQKSLVPAPKAEEATEQAEA</sequence>
<dbReference type="FunFam" id="3.40.50.720:FF:000188">
    <property type="entry name" value="NAD(P) transhydrogenase alpha subunit 1"/>
    <property type="match status" value="1"/>
</dbReference>
<evidence type="ECO:0000256" key="5">
    <source>
        <dbReference type="ARBA" id="ARBA00022857"/>
    </source>
</evidence>
<evidence type="ECO:0000256" key="2">
    <source>
        <dbReference type="ARBA" id="ARBA00005689"/>
    </source>
</evidence>
<dbReference type="SUPFAM" id="SSF51735">
    <property type="entry name" value="NAD(P)-binding Rossmann-fold domains"/>
    <property type="match status" value="1"/>
</dbReference>
<comment type="function">
    <text evidence="1">The transhydrogenation between NADH and NADP is coupled to respiration and ATP hydrolysis and functions as a proton pump across the membrane.</text>
</comment>
<comment type="caution">
    <text evidence="14">The sequence shown here is derived from an EMBL/GenBank/DDBJ whole genome shotgun (WGS) entry which is preliminary data.</text>
</comment>
<dbReference type="EMBL" id="JRYR02000001">
    <property type="protein sequence ID" value="OHX67621.1"/>
    <property type="molecule type" value="Genomic_DNA"/>
</dbReference>
<evidence type="ECO:0000256" key="1">
    <source>
        <dbReference type="ARBA" id="ARBA00003943"/>
    </source>
</evidence>
<dbReference type="Gene3D" id="3.40.50.720">
    <property type="entry name" value="NAD(P)-binding Rossmann-like Domain"/>
    <property type="match status" value="2"/>
</dbReference>
<dbReference type="AlphaFoldDB" id="A0A1S1Z301"/>
<dbReference type="OrthoDB" id="9804592at2"/>
<keyword evidence="4" id="KW-0547">Nucleotide-binding</keyword>
<evidence type="ECO:0000256" key="4">
    <source>
        <dbReference type="ARBA" id="ARBA00022741"/>
    </source>
</evidence>
<dbReference type="InterPro" id="IPR036291">
    <property type="entry name" value="NAD(P)-bd_dom_sf"/>
</dbReference>
<evidence type="ECO:0000313" key="15">
    <source>
        <dbReference type="Proteomes" id="UP000179797"/>
    </source>
</evidence>
<dbReference type="PANTHER" id="PTHR10160:SF19">
    <property type="entry name" value="PROTON-TRANSLOCATING NAD(P)(+) TRANSHYDROGENASE"/>
    <property type="match status" value="1"/>
</dbReference>
<dbReference type="SUPFAM" id="SSF52283">
    <property type="entry name" value="Formate/glycerate dehydrogenase catalytic domain-like"/>
    <property type="match status" value="1"/>
</dbReference>
<dbReference type="SMART" id="SM01002">
    <property type="entry name" value="AlaDh_PNT_C"/>
    <property type="match status" value="1"/>
</dbReference>
<evidence type="ECO:0000256" key="8">
    <source>
        <dbReference type="ARBA" id="ARBA00048202"/>
    </source>
</evidence>
<dbReference type="Pfam" id="PF05222">
    <property type="entry name" value="AlaDh_PNT_N"/>
    <property type="match status" value="1"/>
</dbReference>
<name>A0A1S1Z301_FLAPC</name>
<evidence type="ECO:0000256" key="11">
    <source>
        <dbReference type="ARBA" id="ARBA00084087"/>
    </source>
</evidence>
<evidence type="ECO:0000256" key="9">
    <source>
        <dbReference type="ARBA" id="ARBA00071353"/>
    </source>
</evidence>
<evidence type="ECO:0000313" key="14">
    <source>
        <dbReference type="EMBL" id="OHX67621.1"/>
    </source>
</evidence>
<dbReference type="GO" id="GO:0016491">
    <property type="term" value="F:oxidoreductase activity"/>
    <property type="evidence" value="ECO:0007669"/>
    <property type="project" value="InterPro"/>
</dbReference>
<dbReference type="GO" id="GO:0006740">
    <property type="term" value="P:NADPH regeneration"/>
    <property type="evidence" value="ECO:0007669"/>
    <property type="project" value="TreeGrafter"/>
</dbReference>
<evidence type="ECO:0000256" key="3">
    <source>
        <dbReference type="ARBA" id="ARBA00012943"/>
    </source>
</evidence>
<dbReference type="Proteomes" id="UP000179797">
    <property type="component" value="Unassembled WGS sequence"/>
</dbReference>
<evidence type="ECO:0000259" key="13">
    <source>
        <dbReference type="SMART" id="SM01003"/>
    </source>
</evidence>
<dbReference type="GO" id="GO:0050661">
    <property type="term" value="F:NADP binding"/>
    <property type="evidence" value="ECO:0007669"/>
    <property type="project" value="TreeGrafter"/>
</dbReference>
<dbReference type="PANTHER" id="PTHR10160">
    <property type="entry name" value="NAD(P) TRANSHYDROGENASE"/>
    <property type="match status" value="1"/>
</dbReference>
<dbReference type="PROSITE" id="PS00837">
    <property type="entry name" value="ALADH_PNT_2"/>
    <property type="match status" value="1"/>
</dbReference>
<keyword evidence="7" id="KW-0520">NAD</keyword>
<proteinExistence type="inferred from homology"/>
<dbReference type="GO" id="GO:0008750">
    <property type="term" value="F:proton-translocating NAD(P)+ transhydrogenase activity"/>
    <property type="evidence" value="ECO:0007669"/>
    <property type="project" value="UniProtKB-EC"/>
</dbReference>
<evidence type="ECO:0000256" key="10">
    <source>
        <dbReference type="ARBA" id="ARBA00076996"/>
    </source>
</evidence>
<evidence type="ECO:0000256" key="6">
    <source>
        <dbReference type="ARBA" id="ARBA00022967"/>
    </source>
</evidence>
<dbReference type="EC" id="7.1.1.1" evidence="3"/>